<protein>
    <submittedName>
        <fullName evidence="2">cAMP-binding domain of CRP or a regulatory subunit of cAMP-dependent protein kinases</fullName>
    </submittedName>
</protein>
<keyword evidence="2" id="KW-0808">Transferase</keyword>
<dbReference type="InterPro" id="IPR000595">
    <property type="entry name" value="cNMP-bd_dom"/>
</dbReference>
<evidence type="ECO:0000313" key="2">
    <source>
        <dbReference type="EMBL" id="SIS75552.1"/>
    </source>
</evidence>
<organism evidence="2 3">
    <name type="scientific">Filimonas lacunae</name>
    <dbReference type="NCBI Taxonomy" id="477680"/>
    <lineage>
        <taxon>Bacteria</taxon>
        <taxon>Pseudomonadati</taxon>
        <taxon>Bacteroidota</taxon>
        <taxon>Chitinophagia</taxon>
        <taxon>Chitinophagales</taxon>
        <taxon>Chitinophagaceae</taxon>
        <taxon>Filimonas</taxon>
    </lineage>
</organism>
<keyword evidence="2" id="KW-0418">Kinase</keyword>
<reference evidence="3" key="1">
    <citation type="submission" date="2017-01" db="EMBL/GenBank/DDBJ databases">
        <authorList>
            <person name="Varghese N."/>
            <person name="Submissions S."/>
        </authorList>
    </citation>
    <scope>NUCLEOTIDE SEQUENCE [LARGE SCALE GENOMIC DNA]</scope>
    <source>
        <strain evidence="3">DSM 21054</strain>
    </source>
</reference>
<dbReference type="OrthoDB" id="9152304at2"/>
<feature type="domain" description="Cyclic nucleotide-binding" evidence="1">
    <location>
        <begin position="15"/>
        <end position="115"/>
    </location>
</feature>
<accession>A0A173MPL2</accession>
<dbReference type="GO" id="GO:0016301">
    <property type="term" value="F:kinase activity"/>
    <property type="evidence" value="ECO:0007669"/>
    <property type="project" value="UniProtKB-KW"/>
</dbReference>
<dbReference type="Pfam" id="PF00027">
    <property type="entry name" value="cNMP_binding"/>
    <property type="match status" value="1"/>
</dbReference>
<evidence type="ECO:0000313" key="3">
    <source>
        <dbReference type="Proteomes" id="UP000186917"/>
    </source>
</evidence>
<dbReference type="EMBL" id="FTOR01000001">
    <property type="protein sequence ID" value="SIS75552.1"/>
    <property type="molecule type" value="Genomic_DNA"/>
</dbReference>
<evidence type="ECO:0000259" key="1">
    <source>
        <dbReference type="PROSITE" id="PS50042"/>
    </source>
</evidence>
<name>A0A173MPL2_9BACT</name>
<dbReference type="InterPro" id="IPR018490">
    <property type="entry name" value="cNMP-bd_dom_sf"/>
</dbReference>
<gene>
    <name evidence="2" type="ORF">SAMN05421788_1011021</name>
</gene>
<dbReference type="CDD" id="cd00038">
    <property type="entry name" value="CAP_ED"/>
    <property type="match status" value="1"/>
</dbReference>
<dbReference type="KEGG" id="fln:FLA_5635"/>
<keyword evidence="3" id="KW-1185">Reference proteome</keyword>
<dbReference type="Gene3D" id="2.60.120.10">
    <property type="entry name" value="Jelly Rolls"/>
    <property type="match status" value="1"/>
</dbReference>
<dbReference type="InterPro" id="IPR014710">
    <property type="entry name" value="RmlC-like_jellyroll"/>
</dbReference>
<sequence length="192" mass="22008">MAAAFESYFREQGKLNEADIEQMISMAEIKMLHRNELLLQQGQVSRHKIFVVKGLLRMYGEMENGSEHTLRFSPENSWTLDVESYDLQAPAKSNIAAVEDSEVLLWKKADFEHLLATMPQLNALSKLVISQNIYNSRKRLAIALSATPEEKYDDFIQTYPGLLSRVPLRMIASYLGISLKTLTRIRHAQVHR</sequence>
<dbReference type="STRING" id="477680.SAMN05421788_1011021"/>
<dbReference type="RefSeq" id="WP_076376271.1">
    <property type="nucleotide sequence ID" value="NZ_AP017422.1"/>
</dbReference>
<dbReference type="AlphaFoldDB" id="A0A173MPL2"/>
<dbReference type="PROSITE" id="PS50042">
    <property type="entry name" value="CNMP_BINDING_3"/>
    <property type="match status" value="1"/>
</dbReference>
<proteinExistence type="predicted"/>
<dbReference type="SUPFAM" id="SSF51206">
    <property type="entry name" value="cAMP-binding domain-like"/>
    <property type="match status" value="1"/>
</dbReference>
<dbReference type="Proteomes" id="UP000186917">
    <property type="component" value="Unassembled WGS sequence"/>
</dbReference>